<evidence type="ECO:0000313" key="1">
    <source>
        <dbReference type="EMBL" id="KAL0070148.1"/>
    </source>
</evidence>
<evidence type="ECO:0000313" key="2">
    <source>
        <dbReference type="Proteomes" id="UP001437256"/>
    </source>
</evidence>
<dbReference type="Gene3D" id="3.80.10.10">
    <property type="entry name" value="Ribonuclease Inhibitor"/>
    <property type="match status" value="1"/>
</dbReference>
<comment type="caution">
    <text evidence="1">The sequence shown here is derived from an EMBL/GenBank/DDBJ whole genome shotgun (WGS) entry which is preliminary data.</text>
</comment>
<reference evidence="1 2" key="1">
    <citation type="submission" date="2024-05" db="EMBL/GenBank/DDBJ databases">
        <title>A draft genome resource for the thread blight pathogen Marasmius tenuissimus strain MS-2.</title>
        <authorList>
            <person name="Yulfo-Soto G.E."/>
            <person name="Baruah I.K."/>
            <person name="Amoako-Attah I."/>
            <person name="Bukari Y."/>
            <person name="Meinhardt L.W."/>
            <person name="Bailey B.A."/>
            <person name="Cohen S.P."/>
        </authorList>
    </citation>
    <scope>NUCLEOTIDE SEQUENCE [LARGE SCALE GENOMIC DNA]</scope>
    <source>
        <strain evidence="1 2">MS-2</strain>
    </source>
</reference>
<proteinExistence type="predicted"/>
<dbReference type="InterPro" id="IPR032675">
    <property type="entry name" value="LRR_dom_sf"/>
</dbReference>
<name>A0ABR3A970_9AGAR</name>
<dbReference type="Proteomes" id="UP001437256">
    <property type="component" value="Unassembled WGS sequence"/>
</dbReference>
<gene>
    <name evidence="1" type="ORF">AAF712_002638</name>
</gene>
<dbReference type="SUPFAM" id="SSF52047">
    <property type="entry name" value="RNI-like"/>
    <property type="match status" value="1"/>
</dbReference>
<protein>
    <submittedName>
        <fullName evidence="1">Uncharacterized protein</fullName>
    </submittedName>
</protein>
<keyword evidence="2" id="KW-1185">Reference proteome</keyword>
<accession>A0ABR3A970</accession>
<dbReference type="EMBL" id="JBBXMP010000008">
    <property type="protein sequence ID" value="KAL0070148.1"/>
    <property type="molecule type" value="Genomic_DNA"/>
</dbReference>
<sequence length="397" mass="44058">MAPLPDPSQDASFDLAADFMQLISRYSHKLQTLALCRRMAGILPFDWQSLMELTRNEKPVLETVHLFGGLLFDEADAPTPVATLLAQSQSLRSVHLGSERLRDFLNLDVNWSSITELHITSPIDDHDPANIIPRIGTLCRSLTILHLEIDFQPSANHFINPVSLPNLRTLQLSLSRHGDGPDRMLYDSIQATLQCLEVPRLDCFALVTEVETGYGMERDTVDIMPFHGLLARCGSGITQLTIGGDFISGEPERLLHSLKLLPSLLSLHLKAMRIYHVSGMDYLSDARPLLSALAMQPTSCSLLEELEVDGCAPDHVDAIIAFSAARPRLKVLSVDFGTIVKKDVQKMKSDRVLTTLANLREVKGAHVDWTWKEGFTPVGFFDHPYAGLDGFFGTCFV</sequence>
<organism evidence="1 2">
    <name type="scientific">Marasmius tenuissimus</name>
    <dbReference type="NCBI Taxonomy" id="585030"/>
    <lineage>
        <taxon>Eukaryota</taxon>
        <taxon>Fungi</taxon>
        <taxon>Dikarya</taxon>
        <taxon>Basidiomycota</taxon>
        <taxon>Agaricomycotina</taxon>
        <taxon>Agaricomycetes</taxon>
        <taxon>Agaricomycetidae</taxon>
        <taxon>Agaricales</taxon>
        <taxon>Marasmiineae</taxon>
        <taxon>Marasmiaceae</taxon>
        <taxon>Marasmius</taxon>
    </lineage>
</organism>